<dbReference type="AlphaFoldDB" id="A0A2V3UIH2"/>
<comment type="cofactor">
    <cofactor evidence="1">
        <name>heme</name>
        <dbReference type="ChEBI" id="CHEBI:30413"/>
    </cofactor>
</comment>
<dbReference type="Proteomes" id="UP000248021">
    <property type="component" value="Unassembled WGS sequence"/>
</dbReference>
<dbReference type="InterPro" id="IPR002397">
    <property type="entry name" value="Cyt_P450_B"/>
</dbReference>
<dbReference type="Pfam" id="PF00067">
    <property type="entry name" value="p450"/>
    <property type="match status" value="1"/>
</dbReference>
<dbReference type="SUPFAM" id="SSF48264">
    <property type="entry name" value="Cytochrome P450"/>
    <property type="match status" value="1"/>
</dbReference>
<evidence type="ECO:0000256" key="1">
    <source>
        <dbReference type="ARBA" id="ARBA00001971"/>
    </source>
</evidence>
<dbReference type="PRINTS" id="PR00385">
    <property type="entry name" value="P450"/>
</dbReference>
<gene>
    <name evidence="4" type="ORF">C7450_101915</name>
</gene>
<sequence length="420" mass="46340">MTGSTTLHDDLRAIFRSEPAALANPFPVWNRLRDEHAVLRLDEALLVGRHALVGSLMRDVRFLSNSKGRGSQFEAIRARLGGEDRIALDEVTAFEANYVSRNNGEAHARLRRIAQRAFHPQRVAALKERIRWHMDDLMAETALQDGFDLKALAYRLPLRVIGELLEIDAGDLEQIHAWSDAVGRNRGGTDTPALLAAHRALREFRSYTEGLVARNRRRGVQGDGSIVDLLIGAEQEERLSAVELTAMFVILLFAGHETTTNLIASGIHQLLVSGEWNRLVAAPEAIPTTVEEMIRTVTPVQFAGRVASEDIEVAEEMVPAGTTLYLILAAANRDPAVFQEPDRMDVMRKDVRGHLAFGHGPHLCIGLQLARLEAATVLEELVSRHPSLGLAEGDLRWGGHAMLRGLVELPVRFAAPAEHA</sequence>
<dbReference type="PANTHER" id="PTHR46696">
    <property type="entry name" value="P450, PUTATIVE (EUROFUNG)-RELATED"/>
    <property type="match status" value="1"/>
</dbReference>
<keyword evidence="3" id="KW-0503">Monooxygenase</keyword>
<proteinExistence type="inferred from homology"/>
<keyword evidence="3" id="KW-0560">Oxidoreductase</keyword>
<evidence type="ECO:0000256" key="3">
    <source>
        <dbReference type="RuleBase" id="RU000461"/>
    </source>
</evidence>
<dbReference type="EMBL" id="QJJK01000001">
    <property type="protein sequence ID" value="PXW65152.1"/>
    <property type="molecule type" value="Genomic_DNA"/>
</dbReference>
<dbReference type="InterPro" id="IPR001128">
    <property type="entry name" value="Cyt_P450"/>
</dbReference>
<dbReference type="GO" id="GO:0005506">
    <property type="term" value="F:iron ion binding"/>
    <property type="evidence" value="ECO:0007669"/>
    <property type="project" value="InterPro"/>
</dbReference>
<keyword evidence="5" id="KW-1185">Reference proteome</keyword>
<comment type="similarity">
    <text evidence="2 3">Belongs to the cytochrome P450 family.</text>
</comment>
<protein>
    <submittedName>
        <fullName evidence="4">Cytochrome P450 PksS</fullName>
    </submittedName>
</protein>
<name>A0A2V3UIH2_9HYPH</name>
<evidence type="ECO:0000256" key="2">
    <source>
        <dbReference type="ARBA" id="ARBA00010617"/>
    </source>
</evidence>
<dbReference type="GO" id="GO:0020037">
    <property type="term" value="F:heme binding"/>
    <property type="evidence" value="ECO:0007669"/>
    <property type="project" value="InterPro"/>
</dbReference>
<dbReference type="InterPro" id="IPR036396">
    <property type="entry name" value="Cyt_P450_sf"/>
</dbReference>
<dbReference type="PROSITE" id="PS00086">
    <property type="entry name" value="CYTOCHROME_P450"/>
    <property type="match status" value="1"/>
</dbReference>
<organism evidence="4 5">
    <name type="scientific">Chelatococcus asaccharovorans</name>
    <dbReference type="NCBI Taxonomy" id="28210"/>
    <lineage>
        <taxon>Bacteria</taxon>
        <taxon>Pseudomonadati</taxon>
        <taxon>Pseudomonadota</taxon>
        <taxon>Alphaproteobacteria</taxon>
        <taxon>Hyphomicrobiales</taxon>
        <taxon>Chelatococcaceae</taxon>
        <taxon>Chelatococcus</taxon>
    </lineage>
</organism>
<dbReference type="PANTHER" id="PTHR46696:SF1">
    <property type="entry name" value="CYTOCHROME P450 YJIB-RELATED"/>
    <property type="match status" value="1"/>
</dbReference>
<evidence type="ECO:0000313" key="5">
    <source>
        <dbReference type="Proteomes" id="UP000248021"/>
    </source>
</evidence>
<comment type="caution">
    <text evidence="4">The sequence shown here is derived from an EMBL/GenBank/DDBJ whole genome shotgun (WGS) entry which is preliminary data.</text>
</comment>
<keyword evidence="3" id="KW-0479">Metal-binding</keyword>
<evidence type="ECO:0000313" key="4">
    <source>
        <dbReference type="EMBL" id="PXW65152.1"/>
    </source>
</evidence>
<dbReference type="InterPro" id="IPR017972">
    <property type="entry name" value="Cyt_P450_CS"/>
</dbReference>
<accession>A0A2V3UIH2</accession>
<dbReference type="GO" id="GO:0016705">
    <property type="term" value="F:oxidoreductase activity, acting on paired donors, with incorporation or reduction of molecular oxygen"/>
    <property type="evidence" value="ECO:0007669"/>
    <property type="project" value="InterPro"/>
</dbReference>
<reference evidence="4 5" key="1">
    <citation type="submission" date="2018-05" db="EMBL/GenBank/DDBJ databases">
        <title>Genomic Encyclopedia of Type Strains, Phase IV (KMG-IV): sequencing the most valuable type-strain genomes for metagenomic binning, comparative biology and taxonomic classification.</title>
        <authorList>
            <person name="Goeker M."/>
        </authorList>
    </citation>
    <scope>NUCLEOTIDE SEQUENCE [LARGE SCALE GENOMIC DNA]</scope>
    <source>
        <strain evidence="4 5">DSM 6462</strain>
    </source>
</reference>
<dbReference type="Gene3D" id="1.10.630.10">
    <property type="entry name" value="Cytochrome P450"/>
    <property type="match status" value="1"/>
</dbReference>
<dbReference type="GO" id="GO:0004497">
    <property type="term" value="F:monooxygenase activity"/>
    <property type="evidence" value="ECO:0007669"/>
    <property type="project" value="UniProtKB-KW"/>
</dbReference>
<dbReference type="RefSeq" id="WP_170147044.1">
    <property type="nucleotide sequence ID" value="NZ_CAKNFM010000006.1"/>
</dbReference>
<keyword evidence="3" id="KW-0349">Heme</keyword>
<keyword evidence="3" id="KW-0408">Iron</keyword>
<dbReference type="PRINTS" id="PR00359">
    <property type="entry name" value="BP450"/>
</dbReference>